<dbReference type="Pfam" id="PF00498">
    <property type="entry name" value="FHA"/>
    <property type="match status" value="1"/>
</dbReference>
<dbReference type="AlphaFoldDB" id="B1Y6J2"/>
<dbReference type="InterPro" id="IPR008984">
    <property type="entry name" value="SMAD_FHA_dom_sf"/>
</dbReference>
<reference evidence="3 4" key="1">
    <citation type="submission" date="2008-03" db="EMBL/GenBank/DDBJ databases">
        <title>Complete sequence of Leptothrix cholodnii SP-6.</title>
        <authorList>
            <consortium name="US DOE Joint Genome Institute"/>
            <person name="Copeland A."/>
            <person name="Lucas S."/>
            <person name="Lapidus A."/>
            <person name="Glavina del Rio T."/>
            <person name="Dalin E."/>
            <person name="Tice H."/>
            <person name="Bruce D."/>
            <person name="Goodwin L."/>
            <person name="Pitluck S."/>
            <person name="Chertkov O."/>
            <person name="Brettin T."/>
            <person name="Detter J.C."/>
            <person name="Han C."/>
            <person name="Kuske C.R."/>
            <person name="Schmutz J."/>
            <person name="Larimer F."/>
            <person name="Land M."/>
            <person name="Hauser L."/>
            <person name="Kyrpides N."/>
            <person name="Lykidis A."/>
            <person name="Emerson D."/>
            <person name="Richardson P."/>
        </authorList>
    </citation>
    <scope>NUCLEOTIDE SEQUENCE [LARGE SCALE GENOMIC DNA]</scope>
    <source>
        <strain evidence="4">ATCC 51168 / LMG 8142 / SP-6</strain>
    </source>
</reference>
<dbReference type="SMART" id="SM00240">
    <property type="entry name" value="FHA"/>
    <property type="match status" value="1"/>
</dbReference>
<organism evidence="3 4">
    <name type="scientific">Leptothrix cholodnii (strain ATCC 51168 / LMG 8142 / SP-6)</name>
    <name type="common">Leptothrix discophora (strain SP-6)</name>
    <dbReference type="NCBI Taxonomy" id="395495"/>
    <lineage>
        <taxon>Bacteria</taxon>
        <taxon>Pseudomonadati</taxon>
        <taxon>Pseudomonadota</taxon>
        <taxon>Betaproteobacteria</taxon>
        <taxon>Burkholderiales</taxon>
        <taxon>Sphaerotilaceae</taxon>
        <taxon>Leptothrix</taxon>
    </lineage>
</organism>
<accession>B1Y6J2</accession>
<dbReference type="KEGG" id="lch:Lcho_2563"/>
<dbReference type="STRING" id="395495.Lcho_2563"/>
<dbReference type="eggNOG" id="COG2114">
    <property type="taxonomic scope" value="Bacteria"/>
</dbReference>
<keyword evidence="4" id="KW-1185">Reference proteome</keyword>
<proteinExistence type="predicted"/>
<dbReference type="OrthoDB" id="9801841at2"/>
<dbReference type="PROSITE" id="PS50125">
    <property type="entry name" value="GUANYLATE_CYCLASE_2"/>
    <property type="match status" value="1"/>
</dbReference>
<dbReference type="InterPro" id="IPR050697">
    <property type="entry name" value="Adenylyl/Guanylyl_Cyclase_3/4"/>
</dbReference>
<dbReference type="PANTHER" id="PTHR43081:SF1">
    <property type="entry name" value="ADENYLATE CYCLASE, TERMINAL-DIFFERENTIATION SPECIFIC"/>
    <property type="match status" value="1"/>
</dbReference>
<dbReference type="InterPro" id="IPR001054">
    <property type="entry name" value="A/G_cyclase"/>
</dbReference>
<dbReference type="SUPFAM" id="SSF55073">
    <property type="entry name" value="Nucleotide cyclase"/>
    <property type="match status" value="1"/>
</dbReference>
<dbReference type="GO" id="GO:0009190">
    <property type="term" value="P:cyclic nucleotide biosynthetic process"/>
    <property type="evidence" value="ECO:0007669"/>
    <property type="project" value="InterPro"/>
</dbReference>
<dbReference type="PROSITE" id="PS50006">
    <property type="entry name" value="FHA_DOMAIN"/>
    <property type="match status" value="1"/>
</dbReference>
<dbReference type="Proteomes" id="UP000001693">
    <property type="component" value="Chromosome"/>
</dbReference>
<dbReference type="HOGENOM" id="CLU_080930_0_0_4"/>
<dbReference type="EMBL" id="CP001013">
    <property type="protein sequence ID" value="ACB34828.1"/>
    <property type="molecule type" value="Genomic_DNA"/>
</dbReference>
<evidence type="ECO:0000259" key="1">
    <source>
        <dbReference type="PROSITE" id="PS50006"/>
    </source>
</evidence>
<sequence length="310" mass="33706">MPQTVTCTVLFADLRGSTSLYESLGNAEAASVVTQSVSVVGRIIEGQGGRVIKTLGDGLMAVFKGPLPAIRAAEEVHESIDRVMGASRPASQPVMRVQIAMVHGEMIEVAGDCFGDAVNVSARLLDAAGDNETLLTTQTLEPLPPEMRKRFRRLERLHLRGRVEPVEVWRLEPRRGQDAASTMFGDSAPTAAPEGIRLASEGVSRIHTVRSLPVIIGRSHEANYCVDDSRVSRSHARIEWHSGNFQLTDLSSNGTYVRFGRQSEVVTLRRGACTLHGRGVICMGVSPNVLNAPTISFEILRFDDTDPQPI</sequence>
<evidence type="ECO:0000313" key="3">
    <source>
        <dbReference type="EMBL" id="ACB34828.1"/>
    </source>
</evidence>
<dbReference type="InterPro" id="IPR000253">
    <property type="entry name" value="FHA_dom"/>
</dbReference>
<dbReference type="CDD" id="cd07302">
    <property type="entry name" value="CHD"/>
    <property type="match status" value="1"/>
</dbReference>
<dbReference type="eggNOG" id="COG1716">
    <property type="taxonomic scope" value="Bacteria"/>
</dbReference>
<protein>
    <submittedName>
        <fullName evidence="3">Adenylate/guanylate cyclase</fullName>
    </submittedName>
</protein>
<feature type="domain" description="FHA" evidence="1">
    <location>
        <begin position="214"/>
        <end position="262"/>
    </location>
</feature>
<feature type="domain" description="Guanylate cyclase" evidence="2">
    <location>
        <begin position="8"/>
        <end position="125"/>
    </location>
</feature>
<dbReference type="Gene3D" id="2.60.200.20">
    <property type="match status" value="1"/>
</dbReference>
<dbReference type="InterPro" id="IPR029787">
    <property type="entry name" value="Nucleotide_cyclase"/>
</dbReference>
<gene>
    <name evidence="3" type="ordered locus">Lcho_2563</name>
</gene>
<dbReference type="Gene3D" id="3.30.70.1230">
    <property type="entry name" value="Nucleotide cyclase"/>
    <property type="match status" value="1"/>
</dbReference>
<dbReference type="PANTHER" id="PTHR43081">
    <property type="entry name" value="ADENYLATE CYCLASE, TERMINAL-DIFFERENTIATION SPECIFIC-RELATED"/>
    <property type="match status" value="1"/>
</dbReference>
<dbReference type="SUPFAM" id="SSF49879">
    <property type="entry name" value="SMAD/FHA domain"/>
    <property type="match status" value="1"/>
</dbReference>
<dbReference type="GO" id="GO:0035556">
    <property type="term" value="P:intracellular signal transduction"/>
    <property type="evidence" value="ECO:0007669"/>
    <property type="project" value="InterPro"/>
</dbReference>
<dbReference type="GO" id="GO:0004016">
    <property type="term" value="F:adenylate cyclase activity"/>
    <property type="evidence" value="ECO:0007669"/>
    <property type="project" value="UniProtKB-ARBA"/>
</dbReference>
<evidence type="ECO:0000313" key="4">
    <source>
        <dbReference type="Proteomes" id="UP000001693"/>
    </source>
</evidence>
<name>B1Y6J2_LEPCP</name>
<dbReference type="RefSeq" id="WP_012347584.1">
    <property type="nucleotide sequence ID" value="NC_010524.1"/>
</dbReference>
<evidence type="ECO:0000259" key="2">
    <source>
        <dbReference type="PROSITE" id="PS50125"/>
    </source>
</evidence>
<dbReference type="Pfam" id="PF00211">
    <property type="entry name" value="Guanylate_cyc"/>
    <property type="match status" value="1"/>
</dbReference>
<dbReference type="CDD" id="cd00060">
    <property type="entry name" value="FHA"/>
    <property type="match status" value="1"/>
</dbReference>